<dbReference type="Pfam" id="PF00583">
    <property type="entry name" value="Acetyltransf_1"/>
    <property type="match status" value="1"/>
</dbReference>
<name>A0A6B0YXM6_9CHLR</name>
<dbReference type="AlphaFoldDB" id="A0A6B0YXM6"/>
<proteinExistence type="predicted"/>
<dbReference type="SUPFAM" id="SSF55729">
    <property type="entry name" value="Acyl-CoA N-acyltransferases (Nat)"/>
    <property type="match status" value="1"/>
</dbReference>
<reference evidence="2" key="1">
    <citation type="submission" date="2019-09" db="EMBL/GenBank/DDBJ databases">
        <title>Characterisation of the sponge microbiome using genome-centric metagenomics.</title>
        <authorList>
            <person name="Engelberts J.P."/>
            <person name="Robbins S.J."/>
            <person name="De Goeij J.M."/>
            <person name="Aranda M."/>
            <person name="Bell S.C."/>
            <person name="Webster N.S."/>
        </authorList>
    </citation>
    <scope>NUCLEOTIDE SEQUENCE</scope>
    <source>
        <strain evidence="2">SB0664_bin_27</strain>
    </source>
</reference>
<evidence type="ECO:0000259" key="1">
    <source>
        <dbReference type="PROSITE" id="PS51186"/>
    </source>
</evidence>
<dbReference type="GO" id="GO:0016747">
    <property type="term" value="F:acyltransferase activity, transferring groups other than amino-acyl groups"/>
    <property type="evidence" value="ECO:0007669"/>
    <property type="project" value="InterPro"/>
</dbReference>
<comment type="caution">
    <text evidence="2">The sequence shown here is derived from an EMBL/GenBank/DDBJ whole genome shotgun (WGS) entry which is preliminary data.</text>
</comment>
<sequence>MGTDGNDVITYYLEMTSAEELRPARAPAEPFAVRQAELAFPALNRFFYTEVGRAYTWTTRLPWTEEQWRAWVERPGTQTWIGYVQGTPAGYFELEEQCEIGIKQVELAYFGLLPPFVGRGVGGALLTEALRRAWALGPQRVWVHTCTLDHPAALPNYQKRGFRIYDQKRNAE</sequence>
<gene>
    <name evidence="2" type="ORF">F4Y42_17250</name>
</gene>
<dbReference type="Gene3D" id="3.40.630.30">
    <property type="match status" value="1"/>
</dbReference>
<dbReference type="PROSITE" id="PS51186">
    <property type="entry name" value="GNAT"/>
    <property type="match status" value="1"/>
</dbReference>
<evidence type="ECO:0000313" key="2">
    <source>
        <dbReference type="EMBL" id="MXY95191.1"/>
    </source>
</evidence>
<dbReference type="EMBL" id="VXRG01000138">
    <property type="protein sequence ID" value="MXY95191.1"/>
    <property type="molecule type" value="Genomic_DNA"/>
</dbReference>
<accession>A0A6B0YXM6</accession>
<protein>
    <submittedName>
        <fullName evidence="2">GNAT family N-acetyltransferase</fullName>
    </submittedName>
</protein>
<feature type="domain" description="N-acetyltransferase" evidence="1">
    <location>
        <begin position="19"/>
        <end position="172"/>
    </location>
</feature>
<dbReference type="CDD" id="cd04301">
    <property type="entry name" value="NAT_SF"/>
    <property type="match status" value="1"/>
</dbReference>
<dbReference type="InterPro" id="IPR000182">
    <property type="entry name" value="GNAT_dom"/>
</dbReference>
<keyword evidence="2" id="KW-0808">Transferase</keyword>
<dbReference type="InterPro" id="IPR016181">
    <property type="entry name" value="Acyl_CoA_acyltransferase"/>
</dbReference>
<organism evidence="2">
    <name type="scientific">Caldilineaceae bacterium SB0664_bin_27</name>
    <dbReference type="NCBI Taxonomy" id="2605260"/>
    <lineage>
        <taxon>Bacteria</taxon>
        <taxon>Bacillati</taxon>
        <taxon>Chloroflexota</taxon>
        <taxon>Caldilineae</taxon>
        <taxon>Caldilineales</taxon>
        <taxon>Caldilineaceae</taxon>
    </lineage>
</organism>